<dbReference type="EMBL" id="MLKD01000003">
    <property type="protein sequence ID" value="OQE28546.1"/>
    <property type="molecule type" value="Genomic_DNA"/>
</dbReference>
<keyword evidence="3" id="KW-1185">Reference proteome</keyword>
<gene>
    <name evidence="2" type="ORF">PENSTE_c003G03483</name>
</gene>
<proteinExistence type="predicted"/>
<comment type="caution">
    <text evidence="2">The sequence shown here is derived from an EMBL/GenBank/DDBJ whole genome shotgun (WGS) entry which is preliminary data.</text>
</comment>
<keyword evidence="1" id="KW-0732">Signal</keyword>
<protein>
    <submittedName>
        <fullName evidence="2">Uncharacterized protein</fullName>
    </submittedName>
</protein>
<dbReference type="Proteomes" id="UP000191285">
    <property type="component" value="Unassembled WGS sequence"/>
</dbReference>
<reference evidence="3" key="1">
    <citation type="journal article" date="2017" name="Nat. Microbiol.">
        <title>Global analysis of biosynthetic gene clusters reveals vast potential of secondary metabolite production in Penicillium species.</title>
        <authorList>
            <person name="Nielsen J.C."/>
            <person name="Grijseels S."/>
            <person name="Prigent S."/>
            <person name="Ji B."/>
            <person name="Dainat J."/>
            <person name="Nielsen K.F."/>
            <person name="Frisvad J.C."/>
            <person name="Workman M."/>
            <person name="Nielsen J."/>
        </authorList>
    </citation>
    <scope>NUCLEOTIDE SEQUENCE [LARGE SCALE GENOMIC DNA]</scope>
    <source>
        <strain evidence="3">IBT 24891</strain>
    </source>
</reference>
<evidence type="ECO:0000313" key="3">
    <source>
        <dbReference type="Proteomes" id="UP000191285"/>
    </source>
</evidence>
<dbReference type="AlphaFoldDB" id="A0A1V6TQX0"/>
<accession>A0A1V6TQX0</accession>
<name>A0A1V6TQX0_9EURO</name>
<feature type="signal peptide" evidence="1">
    <location>
        <begin position="1"/>
        <end position="20"/>
    </location>
</feature>
<evidence type="ECO:0000313" key="2">
    <source>
        <dbReference type="EMBL" id="OQE28546.1"/>
    </source>
</evidence>
<dbReference type="OrthoDB" id="2245989at2759"/>
<organism evidence="2 3">
    <name type="scientific">Penicillium steckii</name>
    <dbReference type="NCBI Taxonomy" id="303698"/>
    <lineage>
        <taxon>Eukaryota</taxon>
        <taxon>Fungi</taxon>
        <taxon>Dikarya</taxon>
        <taxon>Ascomycota</taxon>
        <taxon>Pezizomycotina</taxon>
        <taxon>Eurotiomycetes</taxon>
        <taxon>Eurotiomycetidae</taxon>
        <taxon>Eurotiales</taxon>
        <taxon>Aspergillaceae</taxon>
        <taxon>Penicillium</taxon>
    </lineage>
</organism>
<sequence length="118" mass="12891">MVSTKLLSIAILSCVAPALAAEKPTIYSQEPCTGEAAEIEANNKCTLVPENLKGKVTAVKVPEDIVCNFFKDEKCDQPILYSVEEPGICKFSEWDSEDQKVANESVSILCFDSNEEEA</sequence>
<evidence type="ECO:0000256" key="1">
    <source>
        <dbReference type="SAM" id="SignalP"/>
    </source>
</evidence>
<feature type="chain" id="PRO_5012212678" evidence="1">
    <location>
        <begin position="21"/>
        <end position="118"/>
    </location>
</feature>